<protein>
    <submittedName>
        <fullName evidence="1">Uncharacterized protein</fullName>
    </submittedName>
</protein>
<evidence type="ECO:0000313" key="2">
    <source>
        <dbReference type="Proteomes" id="UP001165384"/>
    </source>
</evidence>
<dbReference type="EMBL" id="JAKLTN010000002">
    <property type="protein sequence ID" value="MCG2577632.1"/>
    <property type="molecule type" value="Genomic_DNA"/>
</dbReference>
<dbReference type="Proteomes" id="UP001165384">
    <property type="component" value="Unassembled WGS sequence"/>
</dbReference>
<sequence>MNPIQLSIHESERILFAAITANTPSYLMKRLRIDPAVQKAAQSVSLEELTAAATTIFGNEISSNDSCAQAYLIFGVVSFLPPSSRQKVLEVVDAHKINWGPQLLAEIAAYDVTTSVQVRKTVQKPQLMPQPIPSSGRLANISQHSVRAPSVTRVLLATPTISSSNNQLSIVSD</sequence>
<dbReference type="RefSeq" id="WP_275710941.1">
    <property type="nucleotide sequence ID" value="NZ_JAKLTN010000002.1"/>
</dbReference>
<evidence type="ECO:0000313" key="1">
    <source>
        <dbReference type="EMBL" id="MCG2577632.1"/>
    </source>
</evidence>
<organism evidence="1 2">
    <name type="scientific">Dechloromonas hankyongensis</name>
    <dbReference type="NCBI Taxonomy" id="2908002"/>
    <lineage>
        <taxon>Bacteria</taxon>
        <taxon>Pseudomonadati</taxon>
        <taxon>Pseudomonadota</taxon>
        <taxon>Betaproteobacteria</taxon>
        <taxon>Rhodocyclales</taxon>
        <taxon>Azonexaceae</taxon>
        <taxon>Dechloromonas</taxon>
    </lineage>
</organism>
<accession>A0ABS9K374</accession>
<name>A0ABS9K374_9RHOO</name>
<reference evidence="1" key="1">
    <citation type="submission" date="2022-01" db="EMBL/GenBank/DDBJ databases">
        <authorList>
            <person name="Jo J.-H."/>
            <person name="Im W.-T."/>
        </authorList>
    </citation>
    <scope>NUCLEOTIDE SEQUENCE</scope>
    <source>
        <strain evidence="1">XY25</strain>
    </source>
</reference>
<keyword evidence="2" id="KW-1185">Reference proteome</keyword>
<gene>
    <name evidence="1" type="ORF">LZ012_11575</name>
</gene>
<comment type="caution">
    <text evidence="1">The sequence shown here is derived from an EMBL/GenBank/DDBJ whole genome shotgun (WGS) entry which is preliminary data.</text>
</comment>
<proteinExistence type="predicted"/>